<dbReference type="CDD" id="cd06464">
    <property type="entry name" value="ACD_sHsps-like"/>
    <property type="match status" value="1"/>
</dbReference>
<feature type="compositionally biased region" description="Pro residues" evidence="4">
    <location>
        <begin position="79"/>
        <end position="88"/>
    </location>
</feature>
<dbReference type="Proteomes" id="UP000016931">
    <property type="component" value="Unassembled WGS sequence"/>
</dbReference>
<evidence type="ECO:0000313" key="7">
    <source>
        <dbReference type="Proteomes" id="UP000016931"/>
    </source>
</evidence>
<evidence type="ECO:0000256" key="3">
    <source>
        <dbReference type="RuleBase" id="RU003616"/>
    </source>
</evidence>
<dbReference type="EMBL" id="KB456261">
    <property type="protein sequence ID" value="EMF15321.1"/>
    <property type="molecule type" value="Genomic_DNA"/>
</dbReference>
<dbReference type="RefSeq" id="XP_016763442.1">
    <property type="nucleotide sequence ID" value="XM_016904168.1"/>
</dbReference>
<dbReference type="OrthoDB" id="5511210at2759"/>
<protein>
    <submittedName>
        <fullName evidence="6">HSP20-like chaperone</fullName>
    </submittedName>
</protein>
<feature type="compositionally biased region" description="Basic residues" evidence="4">
    <location>
        <begin position="60"/>
        <end position="78"/>
    </location>
</feature>
<feature type="compositionally biased region" description="Gly residues" evidence="4">
    <location>
        <begin position="127"/>
        <end position="137"/>
    </location>
</feature>
<dbReference type="SUPFAM" id="SSF49764">
    <property type="entry name" value="HSP20-like chaperones"/>
    <property type="match status" value="1"/>
</dbReference>
<feature type="domain" description="SHSP" evidence="5">
    <location>
        <begin position="185"/>
        <end position="305"/>
    </location>
</feature>
<dbReference type="OMA" id="KSYVIHV"/>
<comment type="similarity">
    <text evidence="2 3">Belongs to the small heat shock protein (HSP20) family.</text>
</comment>
<dbReference type="InterPro" id="IPR031107">
    <property type="entry name" value="Small_HSP"/>
</dbReference>
<dbReference type="InterPro" id="IPR002068">
    <property type="entry name" value="A-crystallin/Hsp20_dom"/>
</dbReference>
<sequence length="305" mass="33198">MPSVHYYNQTGPFWDFVANLEQQGASRGAEASDNENEHEHERSNPWLQDWVGFPWGPMAHHGRHQRGPPPPHHHHHGHPSPPSPPAPPAEGEAGSSETKDPTQPFSDSESESQAHHGRHNHDHHGAGARGGRCGGGRGHGRPRGFSGRGGRRGTHGGTFGPFGPIAGIFHEQLFGNDNKKENKAAKSGDFTPEVDVFDTTDSFVIHTSLPGAKKEDVAVNWDAEKSELSIAGVMYRPGDEELLKTLALDERKVGAFDRKVRLGSRANPAQVDVDGITARLEDGVLRVEVPKLDAGYVEIKKVDIE</sequence>
<dbReference type="HOGENOM" id="CLU_046737_0_0_1"/>
<feature type="region of interest" description="Disordered" evidence="4">
    <location>
        <begin position="57"/>
        <end position="164"/>
    </location>
</feature>
<dbReference type="AlphaFoldDB" id="M3C4V3"/>
<gene>
    <name evidence="6" type="ORF">SEPMUDRAFT_147240</name>
</gene>
<dbReference type="InterPro" id="IPR008978">
    <property type="entry name" value="HSP20-like_chaperone"/>
</dbReference>
<evidence type="ECO:0000256" key="1">
    <source>
        <dbReference type="ARBA" id="ARBA00023016"/>
    </source>
</evidence>
<keyword evidence="1" id="KW-0346">Stress response</keyword>
<dbReference type="STRING" id="692275.M3C4V3"/>
<dbReference type="GeneID" id="27901305"/>
<evidence type="ECO:0000256" key="2">
    <source>
        <dbReference type="PROSITE-ProRule" id="PRU00285"/>
    </source>
</evidence>
<name>M3C4V3_SPHMS</name>
<evidence type="ECO:0000259" key="5">
    <source>
        <dbReference type="PROSITE" id="PS01031"/>
    </source>
</evidence>
<dbReference type="PROSITE" id="PS01031">
    <property type="entry name" value="SHSP"/>
    <property type="match status" value="1"/>
</dbReference>
<evidence type="ECO:0000256" key="4">
    <source>
        <dbReference type="SAM" id="MobiDB-lite"/>
    </source>
</evidence>
<evidence type="ECO:0000313" key="6">
    <source>
        <dbReference type="EMBL" id="EMF15321.1"/>
    </source>
</evidence>
<dbReference type="Gene3D" id="2.60.40.790">
    <property type="match status" value="1"/>
</dbReference>
<organism evidence="6 7">
    <name type="scientific">Sphaerulina musiva (strain SO2202)</name>
    <name type="common">Poplar stem canker fungus</name>
    <name type="synonym">Septoria musiva</name>
    <dbReference type="NCBI Taxonomy" id="692275"/>
    <lineage>
        <taxon>Eukaryota</taxon>
        <taxon>Fungi</taxon>
        <taxon>Dikarya</taxon>
        <taxon>Ascomycota</taxon>
        <taxon>Pezizomycotina</taxon>
        <taxon>Dothideomycetes</taxon>
        <taxon>Dothideomycetidae</taxon>
        <taxon>Mycosphaerellales</taxon>
        <taxon>Mycosphaerellaceae</taxon>
        <taxon>Sphaerulina</taxon>
    </lineage>
</organism>
<dbReference type="eggNOG" id="KOG0710">
    <property type="taxonomic scope" value="Eukaryota"/>
</dbReference>
<reference evidence="6 7" key="1">
    <citation type="journal article" date="2012" name="PLoS Pathog.">
        <title>Diverse lifestyles and strategies of plant pathogenesis encoded in the genomes of eighteen Dothideomycetes fungi.</title>
        <authorList>
            <person name="Ohm R.A."/>
            <person name="Feau N."/>
            <person name="Henrissat B."/>
            <person name="Schoch C.L."/>
            <person name="Horwitz B.A."/>
            <person name="Barry K.W."/>
            <person name="Condon B.J."/>
            <person name="Copeland A.C."/>
            <person name="Dhillon B."/>
            <person name="Glaser F."/>
            <person name="Hesse C.N."/>
            <person name="Kosti I."/>
            <person name="LaButti K."/>
            <person name="Lindquist E.A."/>
            <person name="Lucas S."/>
            <person name="Salamov A.A."/>
            <person name="Bradshaw R.E."/>
            <person name="Ciuffetti L."/>
            <person name="Hamelin R.C."/>
            <person name="Kema G.H.J."/>
            <person name="Lawrence C."/>
            <person name="Scott J.A."/>
            <person name="Spatafora J.W."/>
            <person name="Turgeon B.G."/>
            <person name="de Wit P.J.G.M."/>
            <person name="Zhong S."/>
            <person name="Goodwin S.B."/>
            <person name="Grigoriev I.V."/>
        </authorList>
    </citation>
    <scope>NUCLEOTIDE SEQUENCE [LARGE SCALE GENOMIC DNA]</scope>
    <source>
        <strain evidence="6 7">SO2202</strain>
    </source>
</reference>
<proteinExistence type="inferred from homology"/>
<keyword evidence="7" id="KW-1185">Reference proteome</keyword>
<accession>M3C4V3</accession>
<dbReference type="PANTHER" id="PTHR11527">
    <property type="entry name" value="HEAT-SHOCK PROTEIN 20 FAMILY MEMBER"/>
    <property type="match status" value="1"/>
</dbReference>
<feature type="region of interest" description="Disordered" evidence="4">
    <location>
        <begin position="24"/>
        <end position="44"/>
    </location>
</feature>
<dbReference type="Pfam" id="PF00011">
    <property type="entry name" value="HSP20"/>
    <property type="match status" value="1"/>
</dbReference>